<dbReference type="InterPro" id="IPR017788">
    <property type="entry name" value="Hda"/>
</dbReference>
<feature type="domain" description="Hda lid" evidence="2">
    <location>
        <begin position="169"/>
        <end position="233"/>
    </location>
</feature>
<name>A0ABU2ZNV0_9ALTE</name>
<organism evidence="3 4">
    <name type="scientific">Glaciecola petra</name>
    <dbReference type="NCBI Taxonomy" id="3075602"/>
    <lineage>
        <taxon>Bacteria</taxon>
        <taxon>Pseudomonadati</taxon>
        <taxon>Pseudomonadota</taxon>
        <taxon>Gammaproteobacteria</taxon>
        <taxon>Alteromonadales</taxon>
        <taxon>Alteromonadaceae</taxon>
        <taxon>Glaciecola</taxon>
    </lineage>
</organism>
<evidence type="ECO:0000313" key="4">
    <source>
        <dbReference type="Proteomes" id="UP001253545"/>
    </source>
</evidence>
<feature type="domain" description="Chromosomal replication initiator protein DnaA ATPAse" evidence="1">
    <location>
        <begin position="12"/>
        <end position="160"/>
    </location>
</feature>
<keyword evidence="4" id="KW-1185">Reference proteome</keyword>
<dbReference type="EMBL" id="JAVRHX010000001">
    <property type="protein sequence ID" value="MDT0594303.1"/>
    <property type="molecule type" value="Genomic_DNA"/>
</dbReference>
<dbReference type="NCBIfam" id="TIGR03420">
    <property type="entry name" value="DnaA_homol_Hda"/>
    <property type="match status" value="1"/>
</dbReference>
<reference evidence="3 4" key="1">
    <citation type="submission" date="2023-09" db="EMBL/GenBank/DDBJ databases">
        <authorList>
            <person name="Rey-Velasco X."/>
        </authorList>
    </citation>
    <scope>NUCLEOTIDE SEQUENCE [LARGE SCALE GENOMIC DNA]</scope>
    <source>
        <strain evidence="3 4">P117</strain>
    </source>
</reference>
<dbReference type="Proteomes" id="UP001253545">
    <property type="component" value="Unassembled WGS sequence"/>
</dbReference>
<dbReference type="Gene3D" id="3.40.50.300">
    <property type="entry name" value="P-loop containing nucleotide triphosphate hydrolases"/>
    <property type="match status" value="1"/>
</dbReference>
<dbReference type="PANTHER" id="PTHR30050:SF5">
    <property type="entry name" value="DNAA REGULATORY INACTIVATOR HDA"/>
    <property type="match status" value="1"/>
</dbReference>
<dbReference type="RefSeq" id="WP_311367781.1">
    <property type="nucleotide sequence ID" value="NZ_JAVRHX010000001.1"/>
</dbReference>
<accession>A0ABU2ZNV0</accession>
<dbReference type="InterPro" id="IPR027417">
    <property type="entry name" value="P-loop_NTPase"/>
</dbReference>
<comment type="caution">
    <text evidence="3">The sequence shown here is derived from an EMBL/GenBank/DDBJ whole genome shotgun (WGS) entry which is preliminary data.</text>
</comment>
<dbReference type="InterPro" id="IPR055199">
    <property type="entry name" value="Hda_lid"/>
</dbReference>
<evidence type="ECO:0000259" key="2">
    <source>
        <dbReference type="Pfam" id="PF22688"/>
    </source>
</evidence>
<dbReference type="SUPFAM" id="SSF52540">
    <property type="entry name" value="P-loop containing nucleoside triphosphate hydrolases"/>
    <property type="match status" value="1"/>
</dbReference>
<gene>
    <name evidence="3" type="primary">hda</name>
    <name evidence="3" type="ORF">RM552_05570</name>
</gene>
<dbReference type="InterPro" id="IPR013317">
    <property type="entry name" value="DnaA_dom"/>
</dbReference>
<evidence type="ECO:0000313" key="3">
    <source>
        <dbReference type="EMBL" id="MDT0594303.1"/>
    </source>
</evidence>
<evidence type="ECO:0000259" key="1">
    <source>
        <dbReference type="Pfam" id="PF00308"/>
    </source>
</evidence>
<dbReference type="Gene3D" id="1.10.8.60">
    <property type="match status" value="1"/>
</dbReference>
<proteinExistence type="predicted"/>
<dbReference type="Pfam" id="PF00308">
    <property type="entry name" value="Bac_DnaA"/>
    <property type="match status" value="1"/>
</dbReference>
<dbReference type="PANTHER" id="PTHR30050">
    <property type="entry name" value="CHROMOSOMAL REPLICATION INITIATOR PROTEIN DNAA"/>
    <property type="match status" value="1"/>
</dbReference>
<sequence length="235" mass="26734">MQLVLPVNSFHKQSFENFINGYNVHIVSHLHQILDANVQPALASQSICVLSGLEGLGKTHLCMATQSKGLLKGYKSQYLNMQSLVNMPTEMAEGIADNQVLCLDNIHSLRHNDDWQRVLFDLINQFLEKNGRLLLMSMREPLAGSNWGLKDLKTRLQWGTNFGLAQLSDEEKVVALESYASNIGFTPQKKAMTYLITRVSRNMNTLTEHLRVLDRQSLQQKRKITIPFIKEVLKI</sequence>
<dbReference type="Pfam" id="PF22688">
    <property type="entry name" value="Hda_lid"/>
    <property type="match status" value="1"/>
</dbReference>
<protein>
    <submittedName>
        <fullName evidence="3">DnaA regulatory inactivator Hda</fullName>
    </submittedName>
</protein>